<proteinExistence type="predicted"/>
<dbReference type="SUPFAM" id="SSF55608">
    <property type="entry name" value="Homing endonucleases"/>
    <property type="match status" value="2"/>
</dbReference>
<organism evidence="2 3">
    <name type="scientific">Cercospora zeae-maydis SCOH1-5</name>
    <dbReference type="NCBI Taxonomy" id="717836"/>
    <lineage>
        <taxon>Eukaryota</taxon>
        <taxon>Fungi</taxon>
        <taxon>Dikarya</taxon>
        <taxon>Ascomycota</taxon>
        <taxon>Pezizomycotina</taxon>
        <taxon>Dothideomycetes</taxon>
        <taxon>Dothideomycetidae</taxon>
        <taxon>Mycosphaerellales</taxon>
        <taxon>Mycosphaerellaceae</taxon>
        <taxon>Cercospora</taxon>
    </lineage>
</organism>
<dbReference type="InterPro" id="IPR027434">
    <property type="entry name" value="Homing_endonucl"/>
</dbReference>
<reference evidence="2" key="1">
    <citation type="journal article" date="2020" name="Stud. Mycol.">
        <title>101 Dothideomycetes genomes: a test case for predicting lifestyles and emergence of pathogens.</title>
        <authorList>
            <person name="Haridas S."/>
            <person name="Albert R."/>
            <person name="Binder M."/>
            <person name="Bloem J."/>
            <person name="Labutti K."/>
            <person name="Salamov A."/>
            <person name="Andreopoulos B."/>
            <person name="Baker S."/>
            <person name="Barry K."/>
            <person name="Bills G."/>
            <person name="Bluhm B."/>
            <person name="Cannon C."/>
            <person name="Castanera R."/>
            <person name="Culley D."/>
            <person name="Daum C."/>
            <person name="Ezra D."/>
            <person name="Gonzalez J."/>
            <person name="Henrissat B."/>
            <person name="Kuo A."/>
            <person name="Liang C."/>
            <person name="Lipzen A."/>
            <person name="Lutzoni F."/>
            <person name="Magnuson J."/>
            <person name="Mondo S."/>
            <person name="Nolan M."/>
            <person name="Ohm R."/>
            <person name="Pangilinan J."/>
            <person name="Park H.-J."/>
            <person name="Ramirez L."/>
            <person name="Alfaro M."/>
            <person name="Sun H."/>
            <person name="Tritt A."/>
            <person name="Yoshinaga Y."/>
            <person name="Zwiers L.-H."/>
            <person name="Turgeon B."/>
            <person name="Goodwin S."/>
            <person name="Spatafora J."/>
            <person name="Crous P."/>
            <person name="Grigoriev I."/>
        </authorList>
    </citation>
    <scope>NUCLEOTIDE SEQUENCE</scope>
    <source>
        <strain evidence="2">SCOH1-5</strain>
    </source>
</reference>
<feature type="domain" description="Homing endonuclease LAGLIDADG" evidence="1">
    <location>
        <begin position="2"/>
        <end position="101"/>
    </location>
</feature>
<dbReference type="OrthoDB" id="3665149at2759"/>
<dbReference type="Proteomes" id="UP000799539">
    <property type="component" value="Unassembled WGS sequence"/>
</dbReference>
<accession>A0A6A6EXN2</accession>
<dbReference type="InterPro" id="IPR004860">
    <property type="entry name" value="LAGLIDADG_dom"/>
</dbReference>
<dbReference type="EMBL" id="ML992872">
    <property type="protein sequence ID" value="KAF2206146.1"/>
    <property type="molecule type" value="Genomic_DNA"/>
</dbReference>
<dbReference type="Pfam" id="PF00961">
    <property type="entry name" value="LAGLIDADG_1"/>
    <property type="match status" value="2"/>
</dbReference>
<dbReference type="GO" id="GO:0004519">
    <property type="term" value="F:endonuclease activity"/>
    <property type="evidence" value="ECO:0007669"/>
    <property type="project" value="InterPro"/>
</dbReference>
<protein>
    <recommendedName>
        <fullName evidence="1">Homing endonuclease LAGLIDADG domain-containing protein</fullName>
    </recommendedName>
</protein>
<dbReference type="InterPro" id="IPR051289">
    <property type="entry name" value="LAGLIDADG_Endonuclease"/>
</dbReference>
<feature type="domain" description="Homing endonuclease LAGLIDADG" evidence="1">
    <location>
        <begin position="164"/>
        <end position="263"/>
    </location>
</feature>
<keyword evidence="3" id="KW-1185">Reference proteome</keyword>
<sequence>VTGFCDGESSFSIKIGKDLTRKHEIKISPSFSIELHKKDIAIVYMIKTFFNTGSIIERVRHGKPSAIYSVQSVKILYENIIPHFNKYPLLTQKKIDFILFSRTVETMYNTRILEIPHVNKILSYKSCMGKDKGLPSILSNLFPGAKKLERSSIILPSYLKETIITGFVSAEGMFYIKPVKNKGILSKYTFVFSISQDIRDRHLFCKIKDFMACGVIESKKSRINEVVLCVYKYSDIIEKVIPFFLKNKIIGVKYKDFKDFYKAISMIDSNNNIYKKELNSAILSIKKGMNSKRR</sequence>
<evidence type="ECO:0000259" key="1">
    <source>
        <dbReference type="Pfam" id="PF00961"/>
    </source>
</evidence>
<dbReference type="PANTHER" id="PTHR36181">
    <property type="entry name" value="INTRON-ENCODED ENDONUCLEASE AI3-RELATED"/>
    <property type="match status" value="1"/>
</dbReference>
<feature type="non-terminal residue" evidence="2">
    <location>
        <position position="1"/>
    </location>
</feature>
<dbReference type="AlphaFoldDB" id="A0A6A6EXN2"/>
<dbReference type="PANTHER" id="PTHR36181:SF4">
    <property type="entry name" value="LAGLIDADG ENDONUCLEASE"/>
    <property type="match status" value="1"/>
</dbReference>
<dbReference type="Gene3D" id="3.10.28.10">
    <property type="entry name" value="Homing endonucleases"/>
    <property type="match status" value="2"/>
</dbReference>
<gene>
    <name evidence="2" type="ORF">CERZMDRAFT_54139</name>
</gene>
<dbReference type="GO" id="GO:0005739">
    <property type="term" value="C:mitochondrion"/>
    <property type="evidence" value="ECO:0007669"/>
    <property type="project" value="UniProtKB-ARBA"/>
</dbReference>
<evidence type="ECO:0000313" key="3">
    <source>
        <dbReference type="Proteomes" id="UP000799539"/>
    </source>
</evidence>
<evidence type="ECO:0000313" key="2">
    <source>
        <dbReference type="EMBL" id="KAF2206146.1"/>
    </source>
</evidence>
<name>A0A6A6EXN2_9PEZI</name>